<feature type="domain" description="DUF7907" evidence="2">
    <location>
        <begin position="35"/>
        <end position="183"/>
    </location>
</feature>
<dbReference type="Proteomes" id="UP000053342">
    <property type="component" value="Unassembled WGS sequence"/>
</dbReference>
<keyword evidence="1" id="KW-0732">Signal</keyword>
<dbReference type="GeneID" id="27358416"/>
<organism evidence="3 4">
    <name type="scientific">Exophiala oligosperma</name>
    <dbReference type="NCBI Taxonomy" id="215243"/>
    <lineage>
        <taxon>Eukaryota</taxon>
        <taxon>Fungi</taxon>
        <taxon>Dikarya</taxon>
        <taxon>Ascomycota</taxon>
        <taxon>Pezizomycotina</taxon>
        <taxon>Eurotiomycetes</taxon>
        <taxon>Chaetothyriomycetidae</taxon>
        <taxon>Chaetothyriales</taxon>
        <taxon>Herpotrichiellaceae</taxon>
        <taxon>Exophiala</taxon>
    </lineage>
</organism>
<protein>
    <recommendedName>
        <fullName evidence="2">DUF7907 domain-containing protein</fullName>
    </recommendedName>
</protein>
<evidence type="ECO:0000313" key="4">
    <source>
        <dbReference type="Proteomes" id="UP000053342"/>
    </source>
</evidence>
<evidence type="ECO:0000256" key="1">
    <source>
        <dbReference type="SAM" id="SignalP"/>
    </source>
</evidence>
<name>A0A0D2BZE6_9EURO</name>
<dbReference type="HOGENOM" id="CLU_133908_0_0_1"/>
<evidence type="ECO:0000313" key="3">
    <source>
        <dbReference type="EMBL" id="KIW42832.1"/>
    </source>
</evidence>
<dbReference type="EMBL" id="KN847336">
    <property type="protein sequence ID" value="KIW42832.1"/>
    <property type="molecule type" value="Genomic_DNA"/>
</dbReference>
<dbReference type="Pfam" id="PF25484">
    <property type="entry name" value="DUF7907"/>
    <property type="match status" value="1"/>
</dbReference>
<dbReference type="OrthoDB" id="3518533at2759"/>
<dbReference type="AlphaFoldDB" id="A0A0D2BZE6"/>
<reference evidence="3 4" key="1">
    <citation type="submission" date="2015-01" db="EMBL/GenBank/DDBJ databases">
        <title>The Genome Sequence of Exophiala oligosperma CBS72588.</title>
        <authorList>
            <consortium name="The Broad Institute Genomics Platform"/>
            <person name="Cuomo C."/>
            <person name="de Hoog S."/>
            <person name="Gorbushina A."/>
            <person name="Stielow B."/>
            <person name="Teixiera M."/>
            <person name="Abouelleil A."/>
            <person name="Chapman S.B."/>
            <person name="Priest M."/>
            <person name="Young S.K."/>
            <person name="Wortman J."/>
            <person name="Nusbaum C."/>
            <person name="Birren B."/>
        </authorList>
    </citation>
    <scope>NUCLEOTIDE SEQUENCE [LARGE SCALE GENOMIC DNA]</scope>
    <source>
        <strain evidence="3 4">CBS 72588</strain>
    </source>
</reference>
<feature type="signal peptide" evidence="1">
    <location>
        <begin position="1"/>
        <end position="20"/>
    </location>
</feature>
<proteinExistence type="predicted"/>
<evidence type="ECO:0000259" key="2">
    <source>
        <dbReference type="Pfam" id="PF25484"/>
    </source>
</evidence>
<gene>
    <name evidence="3" type="ORF">PV06_06342</name>
</gene>
<dbReference type="VEuPathDB" id="FungiDB:PV06_06342"/>
<dbReference type="InterPro" id="IPR057229">
    <property type="entry name" value="DUF7907"/>
</dbReference>
<accession>A0A0D2BZE6</accession>
<sequence>MQISILLTTTLLSVFGLASASPLLQTRETTTTPPSRYYLKTHVVNGDHIDSGTNKSDLWVFSYHTGAGLGAAGLSSNKSVAWEGYLNGTQQLFTYPNNEIGPWPLSLTSSNTYERWMEADISISAIRLDYQGFFFNSSGLQYNQSAHGWLACDWSLANPQLYNIVYGAGPYPSSCSKVNLLPVAV</sequence>
<dbReference type="STRING" id="215243.A0A0D2BZE6"/>
<feature type="chain" id="PRO_5002239411" description="DUF7907 domain-containing protein" evidence="1">
    <location>
        <begin position="21"/>
        <end position="185"/>
    </location>
</feature>
<keyword evidence="4" id="KW-1185">Reference proteome</keyword>
<dbReference type="RefSeq" id="XP_016263048.1">
    <property type="nucleotide sequence ID" value="XM_016407444.1"/>
</dbReference>